<keyword evidence="4" id="KW-1185">Reference proteome</keyword>
<evidence type="ECO:0000313" key="3">
    <source>
        <dbReference type="EMBL" id="KAK9989840.1"/>
    </source>
</evidence>
<name>A0AAW2BUY0_9ROSI</name>
<feature type="non-terminal residue" evidence="3">
    <location>
        <position position="434"/>
    </location>
</feature>
<dbReference type="AlphaFoldDB" id="A0AAW2BUY0"/>
<reference evidence="3 4" key="1">
    <citation type="submission" date="2024-01" db="EMBL/GenBank/DDBJ databases">
        <title>A telomere-to-telomere, gap-free genome of sweet tea (Lithocarpus litseifolius).</title>
        <authorList>
            <person name="Zhou J."/>
        </authorList>
    </citation>
    <scope>NUCLEOTIDE SEQUENCE [LARGE SCALE GENOMIC DNA]</scope>
    <source>
        <strain evidence="3">Zhou-2022a</strain>
        <tissue evidence="3">Leaf</tissue>
    </source>
</reference>
<accession>A0AAW2BUY0</accession>
<dbReference type="InterPro" id="IPR018846">
    <property type="entry name" value="Beta-prop_RSE1/DDB1/CPSF1_1st"/>
</dbReference>
<proteinExistence type="predicted"/>
<feature type="domain" description="RSE1/DDB1/CPSF1 first beta-propeller" evidence="2">
    <location>
        <begin position="310"/>
        <end position="429"/>
    </location>
</feature>
<evidence type="ECO:0000256" key="1">
    <source>
        <dbReference type="SAM" id="MobiDB-lite"/>
    </source>
</evidence>
<sequence length="434" mass="50131">MDKGKECLSLLQIRLLLQAYSYGESESPCLMPLDGRKGSKAPPLKSTVMEKDVTQLMIRELRRHGNLKRDRIGIIDPDCRLIGLHLYSAGSKGSTTNITLLLTTINLLYQQVIPFDNKGQLKEAFNIRLEELQVLDINLQCNPEIGWEKIVNWAVNNWRGQRLTNLFLSSSPSTHHKHSINTLLLHTDSHLQSTKKPKKKKKKLATYRLEQDQGLRLKQDRHLATPPPPRDGHRPQAQPKMDQTHKILSDRPIEELRSCCRRRTHPTTWLAQPRSHRRRWRSVELERVVLCEMRERRLYTSTEREGGESQVERKCTRIEIHLLTPQGLQPMLDVPIYGRIATLELFRPHGEAQDFLFIATERYKFCVLQWDAETSELITRAMGDVSDRIGRPTDNGQIGIIDPDCRLIGLHLYDGLFKVIPFDNKGQLKEAFNI</sequence>
<evidence type="ECO:0000313" key="4">
    <source>
        <dbReference type="Proteomes" id="UP001459277"/>
    </source>
</evidence>
<protein>
    <recommendedName>
        <fullName evidence="2">RSE1/DDB1/CPSF1 first beta-propeller domain-containing protein</fullName>
    </recommendedName>
</protein>
<dbReference type="Gene3D" id="2.130.10.10">
    <property type="entry name" value="YVTN repeat-like/Quinoprotein amine dehydrogenase"/>
    <property type="match status" value="1"/>
</dbReference>
<dbReference type="PANTHER" id="PTHR10644">
    <property type="entry name" value="DNA REPAIR/RNA PROCESSING CPSF FAMILY"/>
    <property type="match status" value="1"/>
</dbReference>
<dbReference type="Pfam" id="PF10433">
    <property type="entry name" value="Beta-prop_RSE1_1st"/>
    <property type="match status" value="1"/>
</dbReference>
<dbReference type="Proteomes" id="UP001459277">
    <property type="component" value="Unassembled WGS sequence"/>
</dbReference>
<comment type="caution">
    <text evidence="3">The sequence shown here is derived from an EMBL/GenBank/DDBJ whole genome shotgun (WGS) entry which is preliminary data.</text>
</comment>
<feature type="region of interest" description="Disordered" evidence="1">
    <location>
        <begin position="215"/>
        <end position="244"/>
    </location>
</feature>
<gene>
    <name evidence="3" type="ORF">SO802_030079</name>
</gene>
<dbReference type="InterPro" id="IPR050358">
    <property type="entry name" value="RSE1/DDB1/CFT1"/>
</dbReference>
<evidence type="ECO:0000259" key="2">
    <source>
        <dbReference type="Pfam" id="PF10433"/>
    </source>
</evidence>
<dbReference type="EMBL" id="JAZDWU010000010">
    <property type="protein sequence ID" value="KAK9989840.1"/>
    <property type="molecule type" value="Genomic_DNA"/>
</dbReference>
<organism evidence="3 4">
    <name type="scientific">Lithocarpus litseifolius</name>
    <dbReference type="NCBI Taxonomy" id="425828"/>
    <lineage>
        <taxon>Eukaryota</taxon>
        <taxon>Viridiplantae</taxon>
        <taxon>Streptophyta</taxon>
        <taxon>Embryophyta</taxon>
        <taxon>Tracheophyta</taxon>
        <taxon>Spermatophyta</taxon>
        <taxon>Magnoliopsida</taxon>
        <taxon>eudicotyledons</taxon>
        <taxon>Gunneridae</taxon>
        <taxon>Pentapetalae</taxon>
        <taxon>rosids</taxon>
        <taxon>fabids</taxon>
        <taxon>Fagales</taxon>
        <taxon>Fagaceae</taxon>
        <taxon>Lithocarpus</taxon>
    </lineage>
</organism>
<dbReference type="InterPro" id="IPR015943">
    <property type="entry name" value="WD40/YVTN_repeat-like_dom_sf"/>
</dbReference>